<dbReference type="OrthoDB" id="9806565at2"/>
<sequence>MIQRTYDYDVLIAGAGPGGTHTALRLAKRGYRVAIFDKRTFPRKKPCGEFMSPECLPLLDEIGLKETVLDHGASRVSGMRLHGFGQAARGNYTRIGELRLPSGFGVALRREVLDTLTVEAAKAHENIDVFEGWSVSGPTFDEAGRVHGLRLRDPQHGAREFRSRFVIGADGLRSRVAQGMGWSSADPKLDRWAAVARFRGVERQAEAEVHFLDGAYFAAAPIDDGLFTINLVVNRGAIPGGAANLPRFFDEHVQAAPVLAQRLAGATLEGKIEVCGPLATRTTRRTAPGVALVGDACGFVDPLTGEGLFFAMRGAALLAEAVHMALENPQHEARALRGYERARRREFGPRYAMARLLQKGIRSPRVIESVLRSFSRRPGLTNLIVAWTGDYVQPIDLLRPSVWRSALRRRELIQADA</sequence>
<dbReference type="GO" id="GO:0071949">
    <property type="term" value="F:FAD binding"/>
    <property type="evidence" value="ECO:0007669"/>
    <property type="project" value="InterPro"/>
</dbReference>
<dbReference type="SUPFAM" id="SSF51905">
    <property type="entry name" value="FAD/NAD(P)-binding domain"/>
    <property type="match status" value="1"/>
</dbReference>
<organism evidence="2 3">
    <name type="scientific">Saltatorellus ferox</name>
    <dbReference type="NCBI Taxonomy" id="2528018"/>
    <lineage>
        <taxon>Bacteria</taxon>
        <taxon>Pseudomonadati</taxon>
        <taxon>Planctomycetota</taxon>
        <taxon>Planctomycetia</taxon>
        <taxon>Planctomycetia incertae sedis</taxon>
        <taxon>Saltatorellus</taxon>
    </lineage>
</organism>
<keyword evidence="2" id="KW-0560">Oxidoreductase</keyword>
<dbReference type="Pfam" id="PF01494">
    <property type="entry name" value="FAD_binding_3"/>
    <property type="match status" value="1"/>
</dbReference>
<evidence type="ECO:0000259" key="1">
    <source>
        <dbReference type="Pfam" id="PF01494"/>
    </source>
</evidence>
<dbReference type="InterPro" id="IPR036188">
    <property type="entry name" value="FAD/NAD-bd_sf"/>
</dbReference>
<dbReference type="PRINTS" id="PR00420">
    <property type="entry name" value="RNGMNOXGNASE"/>
</dbReference>
<dbReference type="PANTHER" id="PTHR42685">
    <property type="entry name" value="GERANYLGERANYL DIPHOSPHATE REDUCTASE"/>
    <property type="match status" value="1"/>
</dbReference>
<protein>
    <submittedName>
        <fullName evidence="2">Oxidoreductase</fullName>
        <ecNumber evidence="2">1.-.-.-</ecNumber>
    </submittedName>
</protein>
<evidence type="ECO:0000313" key="3">
    <source>
        <dbReference type="Proteomes" id="UP000320390"/>
    </source>
</evidence>
<dbReference type="InterPro" id="IPR002938">
    <property type="entry name" value="FAD-bd"/>
</dbReference>
<evidence type="ECO:0000313" key="2">
    <source>
        <dbReference type="EMBL" id="QDV05884.1"/>
    </source>
</evidence>
<proteinExistence type="predicted"/>
<reference evidence="2 3" key="1">
    <citation type="submission" date="2019-02" db="EMBL/GenBank/DDBJ databases">
        <title>Deep-cultivation of Planctomycetes and their phenomic and genomic characterization uncovers novel biology.</title>
        <authorList>
            <person name="Wiegand S."/>
            <person name="Jogler M."/>
            <person name="Boedeker C."/>
            <person name="Pinto D."/>
            <person name="Vollmers J."/>
            <person name="Rivas-Marin E."/>
            <person name="Kohn T."/>
            <person name="Peeters S.H."/>
            <person name="Heuer A."/>
            <person name="Rast P."/>
            <person name="Oberbeckmann S."/>
            <person name="Bunk B."/>
            <person name="Jeske O."/>
            <person name="Meyerdierks A."/>
            <person name="Storesund J.E."/>
            <person name="Kallscheuer N."/>
            <person name="Luecker S."/>
            <person name="Lage O.M."/>
            <person name="Pohl T."/>
            <person name="Merkel B.J."/>
            <person name="Hornburger P."/>
            <person name="Mueller R.-W."/>
            <person name="Bruemmer F."/>
            <person name="Labrenz M."/>
            <person name="Spormann A.M."/>
            <person name="Op den Camp H."/>
            <person name="Overmann J."/>
            <person name="Amann R."/>
            <person name="Jetten M.S.M."/>
            <person name="Mascher T."/>
            <person name="Medema M.H."/>
            <person name="Devos D.P."/>
            <person name="Kaster A.-K."/>
            <person name="Ovreas L."/>
            <person name="Rohde M."/>
            <person name="Galperin M.Y."/>
            <person name="Jogler C."/>
        </authorList>
    </citation>
    <scope>NUCLEOTIDE SEQUENCE [LARGE SCALE GENOMIC DNA]</scope>
    <source>
        <strain evidence="2 3">Poly30</strain>
    </source>
</reference>
<dbReference type="EMBL" id="CP036434">
    <property type="protein sequence ID" value="QDV05884.1"/>
    <property type="molecule type" value="Genomic_DNA"/>
</dbReference>
<gene>
    <name evidence="2" type="ORF">Poly30_13870</name>
</gene>
<dbReference type="GO" id="GO:0016491">
    <property type="term" value="F:oxidoreductase activity"/>
    <property type="evidence" value="ECO:0007669"/>
    <property type="project" value="UniProtKB-KW"/>
</dbReference>
<dbReference type="Gene3D" id="3.50.50.60">
    <property type="entry name" value="FAD/NAD(P)-binding domain"/>
    <property type="match status" value="1"/>
</dbReference>
<keyword evidence="3" id="KW-1185">Reference proteome</keyword>
<feature type="domain" description="FAD-binding" evidence="1">
    <location>
        <begin position="7"/>
        <end position="344"/>
    </location>
</feature>
<accession>A0A518EP71</accession>
<name>A0A518EP71_9BACT</name>
<dbReference type="AlphaFoldDB" id="A0A518EP71"/>
<dbReference type="InterPro" id="IPR050407">
    <property type="entry name" value="Geranylgeranyl_reductase"/>
</dbReference>
<dbReference type="PANTHER" id="PTHR42685:SF22">
    <property type="entry name" value="CONDITIONED MEDIUM FACTOR RECEPTOR 1"/>
    <property type="match status" value="1"/>
</dbReference>
<dbReference type="EC" id="1.-.-.-" evidence="2"/>
<dbReference type="RefSeq" id="WP_145195568.1">
    <property type="nucleotide sequence ID" value="NZ_CP036434.1"/>
</dbReference>
<dbReference type="Proteomes" id="UP000320390">
    <property type="component" value="Chromosome"/>
</dbReference>